<dbReference type="Pfam" id="PF00651">
    <property type="entry name" value="BTB"/>
    <property type="match status" value="1"/>
</dbReference>
<accession>A0AA89BYQ7</accession>
<dbReference type="Gene3D" id="3.30.710.10">
    <property type="entry name" value="Potassium Channel Kv1.1, Chain A"/>
    <property type="match status" value="1"/>
</dbReference>
<organism evidence="3 4">
    <name type="scientific">Pinctada imbricata</name>
    <name type="common">Atlantic pearl-oyster</name>
    <name type="synonym">Pinctada martensii</name>
    <dbReference type="NCBI Taxonomy" id="66713"/>
    <lineage>
        <taxon>Eukaryota</taxon>
        <taxon>Metazoa</taxon>
        <taxon>Spiralia</taxon>
        <taxon>Lophotrochozoa</taxon>
        <taxon>Mollusca</taxon>
        <taxon>Bivalvia</taxon>
        <taxon>Autobranchia</taxon>
        <taxon>Pteriomorphia</taxon>
        <taxon>Pterioida</taxon>
        <taxon>Pterioidea</taxon>
        <taxon>Pteriidae</taxon>
        <taxon>Pinctada</taxon>
    </lineage>
</organism>
<dbReference type="PROSITE" id="PS50097">
    <property type="entry name" value="BTB"/>
    <property type="match status" value="1"/>
</dbReference>
<dbReference type="PANTHER" id="PTHR24410:SF23">
    <property type="entry name" value="BTB DOMAIN-CONTAINING PROTEIN-RELATED"/>
    <property type="match status" value="1"/>
</dbReference>
<protein>
    <recommendedName>
        <fullName evidence="2">BTB domain-containing protein</fullName>
    </recommendedName>
</protein>
<dbReference type="PANTHER" id="PTHR24410">
    <property type="entry name" value="HL07962P-RELATED"/>
    <property type="match status" value="1"/>
</dbReference>
<proteinExistence type="predicted"/>
<comment type="caution">
    <text evidence="3">The sequence shown here is derived from an EMBL/GenBank/DDBJ whole genome shotgun (WGS) entry which is preliminary data.</text>
</comment>
<dbReference type="InterPro" id="IPR000210">
    <property type="entry name" value="BTB/POZ_dom"/>
</dbReference>
<feature type="compositionally biased region" description="Low complexity" evidence="1">
    <location>
        <begin position="72"/>
        <end position="94"/>
    </location>
</feature>
<dbReference type="CDD" id="cd18186">
    <property type="entry name" value="BTB_POZ_ZBTB_KLHL-like"/>
    <property type="match status" value="1"/>
</dbReference>
<dbReference type="SMART" id="SM00225">
    <property type="entry name" value="BTB"/>
    <property type="match status" value="1"/>
</dbReference>
<name>A0AA89BYQ7_PINIB</name>
<dbReference type="InterPro" id="IPR051481">
    <property type="entry name" value="BTB-POZ/Galectin-3-binding"/>
</dbReference>
<evidence type="ECO:0000313" key="3">
    <source>
        <dbReference type="EMBL" id="KAK3101595.1"/>
    </source>
</evidence>
<evidence type="ECO:0000313" key="4">
    <source>
        <dbReference type="Proteomes" id="UP001186944"/>
    </source>
</evidence>
<evidence type="ECO:0000259" key="2">
    <source>
        <dbReference type="PROSITE" id="PS50097"/>
    </source>
</evidence>
<gene>
    <name evidence="3" type="ORF">FSP39_004731</name>
</gene>
<feature type="region of interest" description="Disordered" evidence="1">
    <location>
        <begin position="1"/>
        <end position="44"/>
    </location>
</feature>
<reference evidence="3" key="1">
    <citation type="submission" date="2019-08" db="EMBL/GenBank/DDBJ databases">
        <title>The improved chromosome-level genome for the pearl oyster Pinctada fucata martensii using PacBio sequencing and Hi-C.</title>
        <authorList>
            <person name="Zheng Z."/>
        </authorList>
    </citation>
    <scope>NUCLEOTIDE SEQUENCE</scope>
    <source>
        <strain evidence="3">ZZ-2019</strain>
        <tissue evidence="3">Adductor muscle</tissue>
    </source>
</reference>
<feature type="compositionally biased region" description="Polar residues" evidence="1">
    <location>
        <begin position="210"/>
        <end position="221"/>
    </location>
</feature>
<dbReference type="EMBL" id="VSWD01000005">
    <property type="protein sequence ID" value="KAK3101595.1"/>
    <property type="molecule type" value="Genomic_DNA"/>
</dbReference>
<evidence type="ECO:0000256" key="1">
    <source>
        <dbReference type="SAM" id="MobiDB-lite"/>
    </source>
</evidence>
<sequence>MPRTPAKVRAKRDRMSEYFQTLHEPPVRDSNESSSGGSQLRYSPSGRHVHISTVNLLYENSNFAVFRKNRQTVHSDPSTSHTPHASHSVVSSPTKIPDGRTFVHDEQGKSQFRRNADFSEFLYSLWKDRRMCDIVIKVNGQEIPAHKVALAAYSDKFTTRYCEQAPTTISEILLPNASVEAVQVLLDYIYTSDLNVNPQESGIRDDVRQTTRNNISQSDLS</sequence>
<feature type="region of interest" description="Disordered" evidence="1">
    <location>
        <begin position="72"/>
        <end position="99"/>
    </location>
</feature>
<feature type="compositionally biased region" description="Basic residues" evidence="1">
    <location>
        <begin position="1"/>
        <end position="12"/>
    </location>
</feature>
<dbReference type="AlphaFoldDB" id="A0AA89BYQ7"/>
<keyword evidence="4" id="KW-1185">Reference proteome</keyword>
<dbReference type="SUPFAM" id="SSF54695">
    <property type="entry name" value="POZ domain"/>
    <property type="match status" value="1"/>
</dbReference>
<dbReference type="Proteomes" id="UP001186944">
    <property type="component" value="Unassembled WGS sequence"/>
</dbReference>
<feature type="domain" description="BTB" evidence="2">
    <location>
        <begin position="132"/>
        <end position="198"/>
    </location>
</feature>
<dbReference type="InterPro" id="IPR011333">
    <property type="entry name" value="SKP1/BTB/POZ_sf"/>
</dbReference>
<feature type="compositionally biased region" description="Polar residues" evidence="1">
    <location>
        <begin position="32"/>
        <end position="42"/>
    </location>
</feature>
<feature type="region of interest" description="Disordered" evidence="1">
    <location>
        <begin position="200"/>
        <end position="221"/>
    </location>
</feature>